<evidence type="ECO:0000313" key="2">
    <source>
        <dbReference type="Proteomes" id="UP000805649"/>
    </source>
</evidence>
<sequence length="238" mass="25009">MADSHIILETHLFSNSPNGPPPWNRSLHLRLPSPAATKSDILTLIRDSVTRLGRADPVVEAQITLYFTRNGRVVWLPGNINTSIATFTLPIYQPAQIVNVNVPYAVPQPVPQQGLPGWPLAMTYTGGVNYLHSYGPGPMTVTPGMNQAVVFGGGQLGLFNVNVLTASGSGNRPIVSDVVREARLDEVAGEALTGLLEWAVGPTALKLIVVVDVNGTGGIPAVVDLPEPPAPPAPPAAG</sequence>
<organism evidence="1 2">
    <name type="scientific">Colletotrichum truncatum</name>
    <name type="common">Anthracnose fungus</name>
    <name type="synonym">Colletotrichum capsici</name>
    <dbReference type="NCBI Taxonomy" id="5467"/>
    <lineage>
        <taxon>Eukaryota</taxon>
        <taxon>Fungi</taxon>
        <taxon>Dikarya</taxon>
        <taxon>Ascomycota</taxon>
        <taxon>Pezizomycotina</taxon>
        <taxon>Sordariomycetes</taxon>
        <taxon>Hypocreomycetidae</taxon>
        <taxon>Glomerellales</taxon>
        <taxon>Glomerellaceae</taxon>
        <taxon>Colletotrichum</taxon>
        <taxon>Colletotrichum truncatum species complex</taxon>
    </lineage>
</organism>
<protein>
    <submittedName>
        <fullName evidence="1">Uncharacterized protein</fullName>
    </submittedName>
</protein>
<accession>A0ACC3Z955</accession>
<dbReference type="Proteomes" id="UP000805649">
    <property type="component" value="Unassembled WGS sequence"/>
</dbReference>
<reference evidence="1 2" key="1">
    <citation type="journal article" date="2020" name="Phytopathology">
        <title>Genome Sequence Resources of Colletotrichum truncatum, C. plurivorum, C. musicola, and C. sojae: Four Species Pathogenic to Soybean (Glycine max).</title>
        <authorList>
            <person name="Rogerio F."/>
            <person name="Boufleur T.R."/>
            <person name="Ciampi-Guillardi M."/>
            <person name="Sukno S.A."/>
            <person name="Thon M.R."/>
            <person name="Massola Junior N.S."/>
            <person name="Baroncelli R."/>
        </authorList>
    </citation>
    <scope>NUCLEOTIDE SEQUENCE [LARGE SCALE GENOMIC DNA]</scope>
    <source>
        <strain evidence="1 2">CMES1059</strain>
    </source>
</reference>
<evidence type="ECO:0000313" key="1">
    <source>
        <dbReference type="EMBL" id="KAL0940615.1"/>
    </source>
</evidence>
<gene>
    <name evidence="1" type="ORF">CTRU02_203378</name>
</gene>
<comment type="caution">
    <text evidence="1">The sequence shown here is derived from an EMBL/GenBank/DDBJ whole genome shotgun (WGS) entry which is preliminary data.</text>
</comment>
<dbReference type="EMBL" id="VUJX02000002">
    <property type="protein sequence ID" value="KAL0940615.1"/>
    <property type="molecule type" value="Genomic_DNA"/>
</dbReference>
<keyword evidence="2" id="KW-1185">Reference proteome</keyword>
<proteinExistence type="predicted"/>
<name>A0ACC3Z955_COLTU</name>